<evidence type="ECO:0000313" key="2">
    <source>
        <dbReference type="Proteomes" id="UP000318567"/>
    </source>
</evidence>
<organism evidence="1 2">
    <name type="scientific">Klebsiella pasteurii</name>
    <dbReference type="NCBI Taxonomy" id="2587529"/>
    <lineage>
        <taxon>Bacteria</taxon>
        <taxon>Pseudomonadati</taxon>
        <taxon>Pseudomonadota</taxon>
        <taxon>Gammaproteobacteria</taxon>
        <taxon>Enterobacterales</taxon>
        <taxon>Enterobacteriaceae</taxon>
        <taxon>Klebsiella/Raoultella group</taxon>
        <taxon>Klebsiella</taxon>
    </lineage>
</organism>
<reference evidence="1 2" key="1">
    <citation type="submission" date="2019-07" db="EMBL/GenBank/DDBJ databases">
        <authorList>
            <person name="Brisse S."/>
            <person name="Rodrigues C."/>
            <person name="Thorpe H."/>
        </authorList>
    </citation>
    <scope>NUCLEOTIDE SEQUENCE [LARGE SCALE GENOMIC DNA]</scope>
    <source>
        <strain evidence="1">SB6410</strain>
    </source>
</reference>
<protein>
    <submittedName>
        <fullName evidence="1">Uncharacterized protein</fullName>
    </submittedName>
</protein>
<dbReference type="EMBL" id="CABGGO010000029">
    <property type="protein sequence ID" value="VUS94619.1"/>
    <property type="molecule type" value="Genomic_DNA"/>
</dbReference>
<dbReference type="AlphaFoldDB" id="A0A9Q9SBZ4"/>
<accession>A0A9Q9SBZ4</accession>
<comment type="caution">
    <text evidence="1">The sequence shown here is derived from an EMBL/GenBank/DDBJ whole genome shotgun (WGS) entry which is preliminary data.</text>
</comment>
<sequence>MIFIPELISIKITNYLINKTKHQAFFCDTTKITNIVYPIRLLRQHYYFYT</sequence>
<gene>
    <name evidence="1" type="ORF">SB6410_04249</name>
</gene>
<dbReference type="Proteomes" id="UP000318567">
    <property type="component" value="Unassembled WGS sequence"/>
</dbReference>
<name>A0A9Q9SBZ4_9ENTR</name>
<proteinExistence type="predicted"/>
<evidence type="ECO:0000313" key="1">
    <source>
        <dbReference type="EMBL" id="VUS94619.1"/>
    </source>
</evidence>